<proteinExistence type="predicted"/>
<feature type="compositionally biased region" description="Pro residues" evidence="1">
    <location>
        <begin position="97"/>
        <end position="107"/>
    </location>
</feature>
<feature type="region of interest" description="Disordered" evidence="1">
    <location>
        <begin position="75"/>
        <end position="139"/>
    </location>
</feature>
<keyword evidence="4" id="KW-1185">Reference proteome</keyword>
<evidence type="ECO:0000256" key="2">
    <source>
        <dbReference type="SAM" id="Phobius"/>
    </source>
</evidence>
<feature type="compositionally biased region" description="Basic and acidic residues" evidence="1">
    <location>
        <begin position="76"/>
        <end position="94"/>
    </location>
</feature>
<feature type="compositionally biased region" description="Basic and acidic residues" evidence="1">
    <location>
        <begin position="115"/>
        <end position="125"/>
    </location>
</feature>
<evidence type="ECO:0000313" key="4">
    <source>
        <dbReference type="Proteomes" id="UP000647172"/>
    </source>
</evidence>
<evidence type="ECO:0000256" key="1">
    <source>
        <dbReference type="SAM" id="MobiDB-lite"/>
    </source>
</evidence>
<dbReference type="Proteomes" id="UP000647172">
    <property type="component" value="Unassembled WGS sequence"/>
</dbReference>
<sequence>MSDLCAGNGGRITDHGGPAFPEAWYLHEHVMSALAPPQEDAPYAPAQQTVRRRFDSRCPRVARCRGDAVIRNGLTRRAELSRGDAGEHPDDATRAEPPAPVVRPLPPESLAAEPWADRDEPGLDDEHPDDEVRDPRRRGRLSRLDGRTRTILAAAAIAAALVNAAAVWAYWHIAGSEIAPAGADAYVELHLLGRSDLDRPLTPGRRGNLTVTVTNDHDFPIRITAVRAAPGTVVADDEHRENGCLDGGVTVARPAFQVRWDVARNNVAAFTVPDGLTMAAAAQPACAGAAFTVPVLVSGTAGSS</sequence>
<gene>
    <name evidence="3" type="ORF">Ani05nite_35310</name>
</gene>
<name>A0A919JIB5_9ACTN</name>
<dbReference type="EMBL" id="BOMQ01000043">
    <property type="protein sequence ID" value="GIE49997.1"/>
    <property type="molecule type" value="Genomic_DNA"/>
</dbReference>
<organism evidence="3 4">
    <name type="scientific">Actinoplanes nipponensis</name>
    <dbReference type="NCBI Taxonomy" id="135950"/>
    <lineage>
        <taxon>Bacteria</taxon>
        <taxon>Bacillati</taxon>
        <taxon>Actinomycetota</taxon>
        <taxon>Actinomycetes</taxon>
        <taxon>Micromonosporales</taxon>
        <taxon>Micromonosporaceae</taxon>
        <taxon>Actinoplanes</taxon>
    </lineage>
</organism>
<keyword evidence="2" id="KW-0812">Transmembrane</keyword>
<feature type="transmembrane region" description="Helical" evidence="2">
    <location>
        <begin position="150"/>
        <end position="171"/>
    </location>
</feature>
<accession>A0A919JIB5</accession>
<keyword evidence="2" id="KW-0472">Membrane</keyword>
<comment type="caution">
    <text evidence="3">The sequence shown here is derived from an EMBL/GenBank/DDBJ whole genome shotgun (WGS) entry which is preliminary data.</text>
</comment>
<reference evidence="3" key="1">
    <citation type="submission" date="2021-01" db="EMBL/GenBank/DDBJ databases">
        <title>Whole genome shotgun sequence of Actinoplanes nipponensis NBRC 14063.</title>
        <authorList>
            <person name="Komaki H."/>
            <person name="Tamura T."/>
        </authorList>
    </citation>
    <scope>NUCLEOTIDE SEQUENCE</scope>
    <source>
        <strain evidence="3">NBRC 14063</strain>
    </source>
</reference>
<evidence type="ECO:0000313" key="3">
    <source>
        <dbReference type="EMBL" id="GIE49997.1"/>
    </source>
</evidence>
<dbReference type="AlphaFoldDB" id="A0A919JIB5"/>
<keyword evidence="2" id="KW-1133">Transmembrane helix</keyword>
<protein>
    <submittedName>
        <fullName evidence="3">Uncharacterized protein</fullName>
    </submittedName>
</protein>